<organism evidence="13 14">
    <name type="scientific">Bifidobacterium merycicum</name>
    <dbReference type="NCBI Taxonomy" id="78345"/>
    <lineage>
        <taxon>Bacteria</taxon>
        <taxon>Bacillati</taxon>
        <taxon>Actinomycetota</taxon>
        <taxon>Actinomycetes</taxon>
        <taxon>Bifidobacteriales</taxon>
        <taxon>Bifidobacteriaceae</taxon>
        <taxon>Bifidobacterium</taxon>
    </lineage>
</organism>
<dbReference type="GO" id="GO:0046474">
    <property type="term" value="P:glycerophospholipid biosynthetic process"/>
    <property type="evidence" value="ECO:0007669"/>
    <property type="project" value="TreeGrafter"/>
</dbReference>
<protein>
    <submittedName>
        <fullName evidence="13">Phosphatidylglycerophosphate synthase</fullName>
        <ecNumber evidence="13">2.7.8.5</ecNumber>
    </submittedName>
</protein>
<feature type="transmembrane region" description="Helical" evidence="12">
    <location>
        <begin position="21"/>
        <end position="40"/>
    </location>
</feature>
<dbReference type="GO" id="GO:0016020">
    <property type="term" value="C:membrane"/>
    <property type="evidence" value="ECO:0007669"/>
    <property type="project" value="UniProtKB-SubCell"/>
</dbReference>
<evidence type="ECO:0000256" key="2">
    <source>
        <dbReference type="ARBA" id="ARBA00010441"/>
    </source>
</evidence>
<feature type="transmembrane region" description="Helical" evidence="12">
    <location>
        <begin position="165"/>
        <end position="188"/>
    </location>
</feature>
<comment type="similarity">
    <text evidence="2 11">Belongs to the CDP-alcohol phosphatidyltransferase class-I family.</text>
</comment>
<comment type="subcellular location">
    <subcellularLocation>
        <location evidence="1">Membrane</location>
        <topology evidence="1">Multi-pass membrane protein</topology>
    </subcellularLocation>
</comment>
<gene>
    <name evidence="13" type="ORF">BMERY_0722</name>
</gene>
<keyword evidence="10" id="KW-1208">Phospholipid metabolism</keyword>
<keyword evidence="6 12" id="KW-1133">Transmembrane helix</keyword>
<evidence type="ECO:0000256" key="4">
    <source>
        <dbReference type="ARBA" id="ARBA00022679"/>
    </source>
</evidence>
<evidence type="ECO:0000313" key="13">
    <source>
        <dbReference type="EMBL" id="KFI70243.1"/>
    </source>
</evidence>
<dbReference type="RefSeq" id="WP_033523900.1">
    <property type="nucleotide sequence ID" value="NZ_CADAXU010000009.1"/>
</dbReference>
<name>A0A087BGU3_9BIFI</name>
<evidence type="ECO:0000256" key="3">
    <source>
        <dbReference type="ARBA" id="ARBA00022516"/>
    </source>
</evidence>
<dbReference type="UniPathway" id="UPA00085"/>
<dbReference type="GO" id="GO:0008444">
    <property type="term" value="F:CDP-diacylglycerol-glycerol-3-phosphate 3-phosphatidyltransferase activity"/>
    <property type="evidence" value="ECO:0007669"/>
    <property type="project" value="UniProtKB-EC"/>
</dbReference>
<dbReference type="EC" id="2.7.8.5" evidence="13"/>
<evidence type="ECO:0000256" key="10">
    <source>
        <dbReference type="ARBA" id="ARBA00023264"/>
    </source>
</evidence>
<evidence type="ECO:0000256" key="8">
    <source>
        <dbReference type="ARBA" id="ARBA00023136"/>
    </source>
</evidence>
<evidence type="ECO:0000256" key="7">
    <source>
        <dbReference type="ARBA" id="ARBA00023098"/>
    </source>
</evidence>
<evidence type="ECO:0000256" key="5">
    <source>
        <dbReference type="ARBA" id="ARBA00022692"/>
    </source>
</evidence>
<evidence type="ECO:0000313" key="14">
    <source>
        <dbReference type="Proteomes" id="UP000029060"/>
    </source>
</evidence>
<dbReference type="EMBL" id="JGZC01000006">
    <property type="protein sequence ID" value="KFI70243.1"/>
    <property type="molecule type" value="Genomic_DNA"/>
</dbReference>
<sequence>MSEHIHKSTYSPDARDVIFTIPNALSLLRIITIPVVAWLISRHSMIPALIVFAFSAITDFLDGTLARKLNQVSKLGQILDPCADRLLILCTILALGVAGIIPWWMVIVVAARDVVMGIEILWLAQYGYGPLPVHFVGKAATALLMFSVVALVVADIGTGMPAHVLHLFALAVGIWGTVLYCLAGFIYLCQGSGVIRKELRSWRESRR</sequence>
<proteinExistence type="inferred from homology"/>
<dbReference type="InterPro" id="IPR050324">
    <property type="entry name" value="CDP-alcohol_PTase-I"/>
</dbReference>
<keyword evidence="8 12" id="KW-0472">Membrane</keyword>
<keyword evidence="14" id="KW-1185">Reference proteome</keyword>
<dbReference type="PANTHER" id="PTHR14269:SF62">
    <property type="entry name" value="CDP-DIACYLGLYCEROL--GLYCEROL-3-PHOSPHATE 3-PHOSPHATIDYLTRANSFERASE 1, CHLOROPLASTIC"/>
    <property type="match status" value="1"/>
</dbReference>
<dbReference type="Gene3D" id="1.20.120.1760">
    <property type="match status" value="1"/>
</dbReference>
<evidence type="ECO:0000256" key="9">
    <source>
        <dbReference type="ARBA" id="ARBA00023209"/>
    </source>
</evidence>
<evidence type="ECO:0000256" key="6">
    <source>
        <dbReference type="ARBA" id="ARBA00022989"/>
    </source>
</evidence>
<keyword evidence="7" id="KW-0443">Lipid metabolism</keyword>
<reference evidence="13 14" key="1">
    <citation type="submission" date="2014-03" db="EMBL/GenBank/DDBJ databases">
        <title>Genomics of Bifidobacteria.</title>
        <authorList>
            <person name="Ventura M."/>
            <person name="Milani C."/>
            <person name="Lugli G.A."/>
        </authorList>
    </citation>
    <scope>NUCLEOTIDE SEQUENCE [LARGE SCALE GENOMIC DNA]</scope>
    <source>
        <strain evidence="13 14">LMG 11341</strain>
    </source>
</reference>
<dbReference type="AlphaFoldDB" id="A0A087BGU3"/>
<dbReference type="InterPro" id="IPR043130">
    <property type="entry name" value="CDP-OH_PTrfase_TM_dom"/>
</dbReference>
<evidence type="ECO:0000256" key="1">
    <source>
        <dbReference type="ARBA" id="ARBA00004141"/>
    </source>
</evidence>
<dbReference type="InterPro" id="IPR004570">
    <property type="entry name" value="Phosphatidylglycerol_P_synth"/>
</dbReference>
<keyword evidence="5 12" id="KW-0812">Transmembrane</keyword>
<dbReference type="eggNOG" id="COG0558">
    <property type="taxonomic scope" value="Bacteria"/>
</dbReference>
<keyword evidence="3" id="KW-0444">Lipid biosynthesis</keyword>
<feature type="transmembrane region" description="Helical" evidence="12">
    <location>
        <begin position="131"/>
        <end position="153"/>
    </location>
</feature>
<dbReference type="InterPro" id="IPR048254">
    <property type="entry name" value="CDP_ALCOHOL_P_TRANSF_CS"/>
</dbReference>
<dbReference type="STRING" id="78345.BMERY_0722"/>
<comment type="caution">
    <text evidence="13">The sequence shown here is derived from an EMBL/GenBank/DDBJ whole genome shotgun (WGS) entry which is preliminary data.</text>
</comment>
<evidence type="ECO:0000256" key="12">
    <source>
        <dbReference type="SAM" id="Phobius"/>
    </source>
</evidence>
<feature type="transmembrane region" description="Helical" evidence="12">
    <location>
        <begin position="86"/>
        <end position="111"/>
    </location>
</feature>
<keyword evidence="4 11" id="KW-0808">Transferase</keyword>
<evidence type="ECO:0000256" key="11">
    <source>
        <dbReference type="RuleBase" id="RU003750"/>
    </source>
</evidence>
<dbReference type="PROSITE" id="PS00379">
    <property type="entry name" value="CDP_ALCOHOL_P_TRANSF"/>
    <property type="match status" value="1"/>
</dbReference>
<dbReference type="PIRSF" id="PIRSF000847">
    <property type="entry name" value="Phos_ph_gly_syn"/>
    <property type="match status" value="1"/>
</dbReference>
<dbReference type="PANTHER" id="PTHR14269">
    <property type="entry name" value="CDP-DIACYLGLYCEROL--GLYCEROL-3-PHOSPHATE 3-PHOSPHATIDYLTRANSFERASE-RELATED"/>
    <property type="match status" value="1"/>
</dbReference>
<accession>A0A087BGU3</accession>
<dbReference type="Proteomes" id="UP000029060">
    <property type="component" value="Unassembled WGS sequence"/>
</dbReference>
<dbReference type="Pfam" id="PF01066">
    <property type="entry name" value="CDP-OH_P_transf"/>
    <property type="match status" value="1"/>
</dbReference>
<dbReference type="OrthoDB" id="9796672at2"/>
<keyword evidence="9" id="KW-0594">Phospholipid biosynthesis</keyword>
<dbReference type="InterPro" id="IPR000462">
    <property type="entry name" value="CDP-OH_P_trans"/>
</dbReference>
<feature type="transmembrane region" description="Helical" evidence="12">
    <location>
        <begin position="46"/>
        <end position="65"/>
    </location>
</feature>